<evidence type="ECO:0000313" key="2">
    <source>
        <dbReference type="Proteomes" id="UP000587270"/>
    </source>
</evidence>
<proteinExistence type="predicted"/>
<protein>
    <submittedName>
        <fullName evidence="1">Uncharacterized protein</fullName>
    </submittedName>
</protein>
<dbReference type="Proteomes" id="UP000587270">
    <property type="component" value="Unassembled WGS sequence"/>
</dbReference>
<sequence>MIRYDGDVVYSESGSGIKATSRILFNEAQVTAIKAIARDEFSKRSDYGIVYVVKDMKLDDYGKLELIYVFEDLHDAQKYATGHPRAVIIPREVQKHGQVKK</sequence>
<evidence type="ECO:0000313" key="1">
    <source>
        <dbReference type="EMBL" id="NME21151.1"/>
    </source>
</evidence>
<dbReference type="RefSeq" id="WP_170090490.1">
    <property type="nucleotide sequence ID" value="NZ_JABAFN010000001.1"/>
</dbReference>
<dbReference type="EMBL" id="JABAFN010000001">
    <property type="protein sequence ID" value="NME21151.1"/>
    <property type="molecule type" value="Genomic_DNA"/>
</dbReference>
<name>A0AAW9ZD13_LIMRT</name>
<dbReference type="AlphaFoldDB" id="A0AAW9ZD13"/>
<comment type="caution">
    <text evidence="1">The sequence shown here is derived from an EMBL/GenBank/DDBJ whole genome shotgun (WGS) entry which is preliminary data.</text>
</comment>
<gene>
    <name evidence="1" type="ORF">HF865_00185</name>
</gene>
<organism evidence="1 2">
    <name type="scientific">Limosilactobacillus reuteri</name>
    <name type="common">Lactobacillus reuteri</name>
    <dbReference type="NCBI Taxonomy" id="1598"/>
    <lineage>
        <taxon>Bacteria</taxon>
        <taxon>Bacillati</taxon>
        <taxon>Bacillota</taxon>
        <taxon>Bacilli</taxon>
        <taxon>Lactobacillales</taxon>
        <taxon>Lactobacillaceae</taxon>
        <taxon>Limosilactobacillus</taxon>
    </lineage>
</organism>
<accession>A0AAW9ZD13</accession>
<reference evidence="1 2" key="1">
    <citation type="submission" date="2020-04" db="EMBL/GenBank/DDBJ databases">
        <authorList>
            <person name="Hitch T.C.A."/>
            <person name="Wylensek D."/>
            <person name="Clavel T."/>
        </authorList>
    </citation>
    <scope>NUCLEOTIDE SEQUENCE [LARGE SCALE GENOMIC DNA]</scope>
    <source>
        <strain evidence="1 2">WCA-386-APC-4I</strain>
    </source>
</reference>